<organism evidence="2">
    <name type="scientific">hydrothermal vent metagenome</name>
    <dbReference type="NCBI Taxonomy" id="652676"/>
    <lineage>
        <taxon>unclassified sequences</taxon>
        <taxon>metagenomes</taxon>
        <taxon>ecological metagenomes</taxon>
    </lineage>
</organism>
<dbReference type="EMBL" id="UOFB01000058">
    <property type="protein sequence ID" value="VAW44722.1"/>
    <property type="molecule type" value="Genomic_DNA"/>
</dbReference>
<protein>
    <recommendedName>
        <fullName evidence="3">Thioredoxin domain-containing protein</fullName>
    </recommendedName>
</protein>
<keyword evidence="1" id="KW-0472">Membrane</keyword>
<sequence length="138" mass="15112">MTTAAPKAPLATWKKWLIYTFVLGASAILIWTQLPQSPYPTDLNRIGAGQPAVVLIYDVNSSGGMTVMKLLEPLREKYGDQVQFLVASMGLPDGRDFARHYKISSGAVVFFLGDATHSSTVRAPESTEDLREALKKVL</sequence>
<gene>
    <name evidence="2" type="ORF">MNBD_GAMMA04-60</name>
</gene>
<keyword evidence="1" id="KW-1133">Transmembrane helix</keyword>
<dbReference type="AlphaFoldDB" id="A0A3B0W0D5"/>
<evidence type="ECO:0008006" key="3">
    <source>
        <dbReference type="Google" id="ProtNLM"/>
    </source>
</evidence>
<feature type="transmembrane region" description="Helical" evidence="1">
    <location>
        <begin position="16"/>
        <end position="34"/>
    </location>
</feature>
<name>A0A3B0W0D5_9ZZZZ</name>
<evidence type="ECO:0000256" key="1">
    <source>
        <dbReference type="SAM" id="Phobius"/>
    </source>
</evidence>
<evidence type="ECO:0000313" key="2">
    <source>
        <dbReference type="EMBL" id="VAW44722.1"/>
    </source>
</evidence>
<keyword evidence="1" id="KW-0812">Transmembrane</keyword>
<accession>A0A3B0W0D5</accession>
<reference evidence="2" key="1">
    <citation type="submission" date="2018-06" db="EMBL/GenBank/DDBJ databases">
        <authorList>
            <person name="Zhirakovskaya E."/>
        </authorList>
    </citation>
    <scope>NUCLEOTIDE SEQUENCE</scope>
</reference>
<proteinExistence type="predicted"/>